<accession>A0ABP0ERJ1</accession>
<evidence type="ECO:0000313" key="2">
    <source>
        <dbReference type="Proteomes" id="UP001314181"/>
    </source>
</evidence>
<organism evidence="1 2">
    <name type="scientific">Candidatus Xenohaliotis californiensis</name>
    <dbReference type="NCBI Taxonomy" id="84677"/>
    <lineage>
        <taxon>Bacteria</taxon>
        <taxon>Pseudomonadati</taxon>
        <taxon>Pseudomonadota</taxon>
        <taxon>Alphaproteobacteria</taxon>
        <taxon>Rickettsiales</taxon>
        <taxon>Anaplasmataceae</taxon>
        <taxon>Candidatus Xenohaliotis</taxon>
    </lineage>
</organism>
<evidence type="ECO:0008006" key="3">
    <source>
        <dbReference type="Google" id="ProtNLM"/>
    </source>
</evidence>
<name>A0ABP0ERJ1_9RICK</name>
<reference evidence="1 2" key="1">
    <citation type="submission" date="2024-01" db="EMBL/GenBank/DDBJ databases">
        <authorList>
            <person name="Kunselman E."/>
        </authorList>
    </citation>
    <scope>NUCLEOTIDE SEQUENCE [LARGE SCALE GENOMIC DNA]</scope>
    <source>
        <strain evidence="1">2 abalone samples</strain>
    </source>
</reference>
<gene>
    <name evidence="1" type="ORF">CAXC1_110018</name>
</gene>
<keyword evidence="2" id="KW-1185">Reference proteome</keyword>
<protein>
    <recommendedName>
        <fullName evidence="3">Redoxin domain-containing protein</fullName>
    </recommendedName>
</protein>
<evidence type="ECO:0000313" key="1">
    <source>
        <dbReference type="EMBL" id="CAK8162314.1"/>
    </source>
</evidence>
<proteinExistence type="predicted"/>
<dbReference type="Proteomes" id="UP001314181">
    <property type="component" value="Unassembled WGS sequence"/>
</dbReference>
<dbReference type="EMBL" id="CAWVOK010000002">
    <property type="protein sequence ID" value="CAK8162314.1"/>
    <property type="molecule type" value="Genomic_DNA"/>
</dbReference>
<sequence length="40" mass="4616">MPISTFCDSNFSFNLFKDSKIKLTADYGKIKVMYLFVFGV</sequence>
<comment type="caution">
    <text evidence="1">The sequence shown here is derived from an EMBL/GenBank/DDBJ whole genome shotgun (WGS) entry which is preliminary data.</text>
</comment>